<name>A0A939RY35_9MICO</name>
<dbReference type="Proteomes" id="UP000664398">
    <property type="component" value="Unassembled WGS sequence"/>
</dbReference>
<accession>A0A939RY35</accession>
<dbReference type="GO" id="GO:0003887">
    <property type="term" value="F:DNA-directed DNA polymerase activity"/>
    <property type="evidence" value="ECO:0007669"/>
    <property type="project" value="UniProtKB-EC"/>
</dbReference>
<keyword evidence="1" id="KW-0548">Nucleotidyltransferase</keyword>
<dbReference type="SUPFAM" id="SSF52540">
    <property type="entry name" value="P-loop containing nucleoside triphosphate hydrolases"/>
    <property type="match status" value="1"/>
</dbReference>
<evidence type="ECO:0000313" key="2">
    <source>
        <dbReference type="Proteomes" id="UP000664398"/>
    </source>
</evidence>
<dbReference type="EMBL" id="JAGDYL010000005">
    <property type="protein sequence ID" value="MBO1804456.1"/>
    <property type="molecule type" value="Genomic_DNA"/>
</dbReference>
<sequence>MEFWGEIVGQAAAVRTLQRASEPGGAPAHAWLITGPPGSGRSNLAYRFAAALIARDEADREAVHAQVRARTHPDLGVLTTQASIIKIDAAREVVAGSYYAPAEGRYRVIVIEDADRMTEHTSNVLLKALEEPPERTIWVLCAPSEADLLPTIRSRARSLRLITPQPEEIAGLLAERDGVDPVAAERAARLAQSHIGMARRLAGDPEAMARRDRTVDIALGIETLGDAMHAASALLKVAEADAAAMVEQLDAREREDAMRSLGIAAGAAIPPQMRAQMRALEEDQKRRAKRSLADGIDRILTDLLSLYRDVLLSSMCRDAESGEPSADGPALVNREHATRIGELAERWSPERALSVVTAVETARERLQRAITPGLVLEAMFAAVVGSALADRRMNAGADI</sequence>
<reference evidence="1" key="1">
    <citation type="submission" date="2021-03" db="EMBL/GenBank/DDBJ databases">
        <title>Leucobacter chromiisoli sp. nov., isolated from chromium-containing soil of chemical plant.</title>
        <authorList>
            <person name="Xu Z."/>
        </authorList>
    </citation>
    <scope>NUCLEOTIDE SEQUENCE</scope>
    <source>
        <strain evidence="1">A2</strain>
    </source>
</reference>
<protein>
    <submittedName>
        <fullName evidence="1">DNA polymerase III subunit delta</fullName>
        <ecNumber evidence="1">2.7.7.7</ecNumber>
    </submittedName>
</protein>
<dbReference type="EC" id="2.7.7.7" evidence="1"/>
<dbReference type="PANTHER" id="PTHR11669:SF8">
    <property type="entry name" value="DNA POLYMERASE III SUBUNIT DELTA"/>
    <property type="match status" value="1"/>
</dbReference>
<dbReference type="InterPro" id="IPR050238">
    <property type="entry name" value="DNA_Rep/Repair_Clamp_Loader"/>
</dbReference>
<dbReference type="Gene3D" id="3.40.50.300">
    <property type="entry name" value="P-loop containing nucleotide triphosphate hydrolases"/>
    <property type="match status" value="1"/>
</dbReference>
<dbReference type="Pfam" id="PF13177">
    <property type="entry name" value="DNA_pol3_delta2"/>
    <property type="match status" value="1"/>
</dbReference>
<gene>
    <name evidence="1" type="ORF">J4H91_03875</name>
</gene>
<dbReference type="NCBIfam" id="NF005926">
    <property type="entry name" value="PRK07940.1"/>
    <property type="match status" value="1"/>
</dbReference>
<dbReference type="AlphaFoldDB" id="A0A939RY35"/>
<proteinExistence type="predicted"/>
<dbReference type="InterPro" id="IPR027417">
    <property type="entry name" value="P-loop_NTPase"/>
</dbReference>
<keyword evidence="1" id="KW-0808">Transferase</keyword>
<dbReference type="RefSeq" id="WP_208044939.1">
    <property type="nucleotide sequence ID" value="NZ_JAGDYL010000005.1"/>
</dbReference>
<keyword evidence="2" id="KW-1185">Reference proteome</keyword>
<evidence type="ECO:0000313" key="1">
    <source>
        <dbReference type="EMBL" id="MBO1804456.1"/>
    </source>
</evidence>
<dbReference type="PANTHER" id="PTHR11669">
    <property type="entry name" value="REPLICATION FACTOR C / DNA POLYMERASE III GAMMA-TAU SUBUNIT"/>
    <property type="match status" value="1"/>
</dbReference>
<organism evidence="1 2">
    <name type="scientific">Leucobacter ruminantium</name>
    <dbReference type="NCBI Taxonomy" id="1289170"/>
    <lineage>
        <taxon>Bacteria</taxon>
        <taxon>Bacillati</taxon>
        <taxon>Actinomycetota</taxon>
        <taxon>Actinomycetes</taxon>
        <taxon>Micrococcales</taxon>
        <taxon>Microbacteriaceae</taxon>
        <taxon>Leucobacter</taxon>
    </lineage>
</organism>
<dbReference type="GO" id="GO:0006261">
    <property type="term" value="P:DNA-templated DNA replication"/>
    <property type="evidence" value="ECO:0007669"/>
    <property type="project" value="TreeGrafter"/>
</dbReference>
<comment type="caution">
    <text evidence="1">The sequence shown here is derived from an EMBL/GenBank/DDBJ whole genome shotgun (WGS) entry which is preliminary data.</text>
</comment>